<evidence type="ECO:0000256" key="13">
    <source>
        <dbReference type="PROSITE-ProRule" id="PRU10040"/>
    </source>
</evidence>
<dbReference type="InterPro" id="IPR035513">
    <property type="entry name" value="Invertase/methylesterase_inhib"/>
</dbReference>
<keyword evidence="6" id="KW-0964">Secreted</keyword>
<keyword evidence="14" id="KW-0812">Transmembrane</keyword>
<dbReference type="GO" id="GO:0030599">
    <property type="term" value="F:pectinesterase activity"/>
    <property type="evidence" value="ECO:0007669"/>
    <property type="project" value="UniProtKB-EC"/>
</dbReference>
<evidence type="ECO:0000313" key="16">
    <source>
        <dbReference type="EMBL" id="KAJ4836944.1"/>
    </source>
</evidence>
<evidence type="ECO:0000256" key="14">
    <source>
        <dbReference type="SAM" id="Phobius"/>
    </source>
</evidence>
<evidence type="ECO:0000256" key="4">
    <source>
        <dbReference type="ARBA" id="ARBA00007786"/>
    </source>
</evidence>
<dbReference type="Gene3D" id="1.20.140.40">
    <property type="entry name" value="Invertase/pectin methylesterase inhibitor family protein"/>
    <property type="match status" value="2"/>
</dbReference>
<keyword evidence="8" id="KW-0063">Aspartyl esterase</keyword>
<dbReference type="OrthoDB" id="2019149at2759"/>
<evidence type="ECO:0000256" key="8">
    <source>
        <dbReference type="ARBA" id="ARBA00023085"/>
    </source>
</evidence>
<feature type="transmembrane region" description="Helical" evidence="14">
    <location>
        <begin position="6"/>
        <end position="27"/>
    </location>
</feature>
<dbReference type="NCBIfam" id="TIGR01614">
    <property type="entry name" value="PME_inhib"/>
    <property type="match status" value="2"/>
</dbReference>
<dbReference type="Gene3D" id="2.160.20.10">
    <property type="entry name" value="Single-stranded right-handed beta-helix, Pectin lyase-like"/>
    <property type="match status" value="4"/>
</dbReference>
<comment type="function">
    <text evidence="12">Acts in the modification of cell walls via demethylesterification of cell wall pectin.</text>
</comment>
<dbReference type="Pfam" id="PF01095">
    <property type="entry name" value="Pectinesterase"/>
    <property type="match status" value="5"/>
</dbReference>
<evidence type="ECO:0000256" key="10">
    <source>
        <dbReference type="ARBA" id="ARBA00023180"/>
    </source>
</evidence>
<dbReference type="Proteomes" id="UP001141552">
    <property type="component" value="Unassembled WGS sequence"/>
</dbReference>
<evidence type="ECO:0000256" key="3">
    <source>
        <dbReference type="ARBA" id="ARBA00006027"/>
    </source>
</evidence>
<evidence type="ECO:0000256" key="6">
    <source>
        <dbReference type="ARBA" id="ARBA00022512"/>
    </source>
</evidence>
<evidence type="ECO:0000256" key="2">
    <source>
        <dbReference type="ARBA" id="ARBA00005184"/>
    </source>
</evidence>
<dbReference type="EMBL" id="JAKUCV010003988">
    <property type="protein sequence ID" value="KAJ4836944.1"/>
    <property type="molecule type" value="Genomic_DNA"/>
</dbReference>
<keyword evidence="10" id="KW-0325">Glycoprotein</keyword>
<comment type="catalytic activity">
    <reaction evidence="11">
        <text>[(1-&gt;4)-alpha-D-galacturonosyl methyl ester](n) + n H2O = [(1-&gt;4)-alpha-D-galacturonosyl](n) + n methanol + n H(+)</text>
        <dbReference type="Rhea" id="RHEA:22380"/>
        <dbReference type="Rhea" id="RHEA-COMP:14570"/>
        <dbReference type="Rhea" id="RHEA-COMP:14573"/>
        <dbReference type="ChEBI" id="CHEBI:15377"/>
        <dbReference type="ChEBI" id="CHEBI:15378"/>
        <dbReference type="ChEBI" id="CHEBI:17790"/>
        <dbReference type="ChEBI" id="CHEBI:140522"/>
        <dbReference type="ChEBI" id="CHEBI:140523"/>
        <dbReference type="EC" id="3.1.1.11"/>
    </reaction>
</comment>
<dbReference type="EC" id="3.1.1.11" evidence="5"/>
<dbReference type="PANTHER" id="PTHR31707">
    <property type="entry name" value="PECTINESTERASE"/>
    <property type="match status" value="1"/>
</dbReference>
<dbReference type="FunFam" id="1.20.140.40:FF:000001">
    <property type="entry name" value="Pectinesterase"/>
    <property type="match status" value="2"/>
</dbReference>
<comment type="caution">
    <text evidence="16">The sequence shown here is derived from an EMBL/GenBank/DDBJ whole genome shotgun (WGS) entry which is preliminary data.</text>
</comment>
<dbReference type="GO" id="GO:0004857">
    <property type="term" value="F:enzyme inhibitor activity"/>
    <property type="evidence" value="ECO:0007669"/>
    <property type="project" value="InterPro"/>
</dbReference>
<dbReference type="InterPro" id="IPR018040">
    <property type="entry name" value="Pectinesterase_Tyr_AS"/>
</dbReference>
<keyword evidence="7" id="KW-0378">Hydrolase</keyword>
<name>A0A9Q0FSD9_9ROSI</name>
<evidence type="ECO:0000259" key="15">
    <source>
        <dbReference type="SMART" id="SM00856"/>
    </source>
</evidence>
<evidence type="ECO:0000256" key="5">
    <source>
        <dbReference type="ARBA" id="ARBA00013229"/>
    </source>
</evidence>
<dbReference type="PROSITE" id="PS00800">
    <property type="entry name" value="PECTINESTERASE_1"/>
    <property type="match status" value="1"/>
</dbReference>
<organism evidence="16 17">
    <name type="scientific">Turnera subulata</name>
    <dbReference type="NCBI Taxonomy" id="218843"/>
    <lineage>
        <taxon>Eukaryota</taxon>
        <taxon>Viridiplantae</taxon>
        <taxon>Streptophyta</taxon>
        <taxon>Embryophyta</taxon>
        <taxon>Tracheophyta</taxon>
        <taxon>Spermatophyta</taxon>
        <taxon>Magnoliopsida</taxon>
        <taxon>eudicotyledons</taxon>
        <taxon>Gunneridae</taxon>
        <taxon>Pentapetalae</taxon>
        <taxon>rosids</taxon>
        <taxon>fabids</taxon>
        <taxon>Malpighiales</taxon>
        <taxon>Passifloraceae</taxon>
        <taxon>Turnera</taxon>
    </lineage>
</organism>
<accession>A0A9Q0FSD9</accession>
<feature type="non-terminal residue" evidence="16">
    <location>
        <position position="1"/>
    </location>
</feature>
<keyword evidence="9" id="KW-1015">Disulfide bond</keyword>
<comment type="subcellular location">
    <subcellularLocation>
        <location evidence="1">Secreted</location>
        <location evidence="1">Cell wall</location>
    </subcellularLocation>
</comment>
<feature type="domain" description="Pectinesterase inhibitor" evidence="15">
    <location>
        <begin position="49"/>
        <end position="201"/>
    </location>
</feature>
<comment type="similarity">
    <text evidence="3">In the N-terminal section; belongs to the PMEI family.</text>
</comment>
<dbReference type="GO" id="GO:0042545">
    <property type="term" value="P:cell wall modification"/>
    <property type="evidence" value="ECO:0007669"/>
    <property type="project" value="InterPro"/>
</dbReference>
<comment type="pathway">
    <text evidence="2">Glycan metabolism; pectin degradation; 2-dehydro-3-deoxy-D-gluconate from pectin: step 1/5.</text>
</comment>
<evidence type="ECO:0000313" key="17">
    <source>
        <dbReference type="Proteomes" id="UP001141552"/>
    </source>
</evidence>
<evidence type="ECO:0000256" key="12">
    <source>
        <dbReference type="ARBA" id="ARBA00057335"/>
    </source>
</evidence>
<dbReference type="InterPro" id="IPR033131">
    <property type="entry name" value="Pectinesterase_Asp_AS"/>
</dbReference>
<proteinExistence type="inferred from homology"/>
<feature type="active site" evidence="13">
    <location>
        <position position="930"/>
    </location>
</feature>
<dbReference type="CDD" id="cd15798">
    <property type="entry name" value="PMEI-like_3"/>
    <property type="match status" value="2"/>
</dbReference>
<dbReference type="SUPFAM" id="SSF101148">
    <property type="entry name" value="Plant invertase/pectin methylesterase inhibitor"/>
    <property type="match status" value="2"/>
</dbReference>
<dbReference type="SMART" id="SM00856">
    <property type="entry name" value="PMEI"/>
    <property type="match status" value="2"/>
</dbReference>
<feature type="active site" evidence="13">
    <location>
        <position position="1263"/>
    </location>
</feature>
<feature type="active site" evidence="13">
    <location>
        <position position="400"/>
    </location>
</feature>
<evidence type="ECO:0000256" key="11">
    <source>
        <dbReference type="ARBA" id="ARBA00047928"/>
    </source>
</evidence>
<dbReference type="InterPro" id="IPR000070">
    <property type="entry name" value="Pectinesterase_cat"/>
</dbReference>
<dbReference type="InterPro" id="IPR011050">
    <property type="entry name" value="Pectin_lyase_fold/virulence"/>
</dbReference>
<dbReference type="InterPro" id="IPR012334">
    <property type="entry name" value="Pectin_lyas_fold"/>
</dbReference>
<protein>
    <recommendedName>
        <fullName evidence="5">pectinesterase</fullName>
        <ecNumber evidence="5">3.1.1.11</ecNumber>
    </recommendedName>
</protein>
<keyword evidence="14" id="KW-0472">Membrane</keyword>
<feature type="domain" description="Pectinesterase inhibitor" evidence="15">
    <location>
        <begin position="631"/>
        <end position="780"/>
    </location>
</feature>
<dbReference type="FunFam" id="2.160.20.10:FF:000001">
    <property type="entry name" value="Pectinesterase"/>
    <property type="match status" value="3"/>
</dbReference>
<dbReference type="PROSITE" id="PS00503">
    <property type="entry name" value="PECTINESTERASE_2"/>
    <property type="match status" value="3"/>
</dbReference>
<keyword evidence="17" id="KW-1185">Reference proteome</keyword>
<reference evidence="16" key="2">
    <citation type="journal article" date="2023" name="Plants (Basel)">
        <title>Annotation of the Turnera subulata (Passifloraceae) Draft Genome Reveals the S-Locus Evolved after the Divergence of Turneroideae from Passifloroideae in a Stepwise Manner.</title>
        <authorList>
            <person name="Henning P.M."/>
            <person name="Roalson E.H."/>
            <person name="Mir W."/>
            <person name="McCubbin A.G."/>
            <person name="Shore J.S."/>
        </authorList>
    </citation>
    <scope>NUCLEOTIDE SEQUENCE</scope>
    <source>
        <strain evidence="16">F60SS</strain>
    </source>
</reference>
<dbReference type="Pfam" id="PF04043">
    <property type="entry name" value="PMEI"/>
    <property type="match status" value="2"/>
</dbReference>
<keyword evidence="14" id="KW-1133">Transmembrane helix</keyword>
<comment type="similarity">
    <text evidence="4">In the C-terminal section; belongs to the pectinesterase family.</text>
</comment>
<sequence length="1400" mass="154483">EEKKRATIIVISSFIVLCIIVAVIVANNREPKKPEDKQGDHGGKNMTSTSNKAIVAICHPTPYKDTCLQTLTKVAGNTTDPKELAKFALMAAIKSLRGAKKDSATLGQLAKDPLSGQALESCRELVRTAVADLRDSFAHIDSLEPSKLNKHLSDLKAWLSAATTYLQTCQDGFKNTTDQVGPKIKDILMASRQLTSNGLAIVAGLESTTKDLSNVSKTHRGLLGIRGGFPSWVDAGKRKLLQESPETIKADITVAQDGSGQYKTIRDAIHKIPKQGNATFVIYIKEGVYKENVILGRSMTHVMMIGDGATKTKITGNLNFSAGVQTFKTATVAINGNHFIAKDIGFENSAGATGHQAVALKVQSDMSIFYRCRIDGYQDTLYAHTYRQFYRNCTITGTIDIIFGNAAAIFQNCNLVVRKPLDKQQCTVTAQGRNEKHEVTGFVIQNCNITADKEYYPLRFNNPTYLGRPLGQHSKTIVMESQIDDLISAEGWLPWAGNFGLDTSFYSEHNNRGPGAVQTKRVTWKGIKKLTPQEVDGFTAAKFIQGDDWIPATGVPYTSGLTNCLPLLSRMGNDNERKKKVATVVASSFIAICMVVAVTVGISNDIKKQAHEKDHHLAEDQPGGEDHSISTSNKAIVSICHPADYKDTCLQTLTKAAGNTTDPIQLAKFALMAAIKSLRGAKKDSAALDQLAKDPLSSQAIESCRELLHTAIADLRDSFAYIDSLEVNQHLSSLNVWLSAATTYLQTCQDGFQNTTDQVGAKMKALLVTPTHLTRNGLAIVIGLESSIKDFNNGTKNHVADVETKKLPHRGLLESQGDFPSWVDAGKRKLLEETVETIKPDIIVAQDGSGHYKTINDAVRKIPKKGNATFVIYIKEGNSAGAVGHQAVALKVQSDKSVFYRCRMDGYQDTLYAHTYRQFYRDCTITGTVDFIFGNAAAVFQNCNLVVRKPLEKQECIVTAQGRGETHEVTGFVIQNCTITADEEYYPLRLNNPAFLGRPWRIYSRTIVMESQIDDLISPEGWFPWAGNFGLDTSFYSEYNNKGPGAAQTKRVTWKGMDAILASSSTVTSNGLAIVTSLESTLNSTDGNASKISRRLQGVASGKELTRVRGDFPSWLNSEKTKLLDATPETINPDIIVAQDGSGQYRTIGEAILKIPRHRNSTFVVYIKGGVYEERINISRSMTHMASQRPGSLEISVTVEESQHSRQQLLNYAGVGFHQAVALKVQSDMSIFYRCRMDGHQGTLYAHTYRQFYRECTIAGTIDFIFGDAAAVFQNCRIEVKTPRVDQFCVVIAQGRNDSLQTTGFVIQNCIITADQMFINSSIYNSSNPYDKNFLGRPWRPYSRTIVMESYIDEHFNPEGWLPWYGNFELDTVFISEYNNWGPGAPKAKRVRWEGIQNLG</sequence>
<reference evidence="16" key="1">
    <citation type="submission" date="2022-02" db="EMBL/GenBank/DDBJ databases">
        <authorList>
            <person name="Henning P.M."/>
            <person name="McCubbin A.G."/>
            <person name="Shore J.S."/>
        </authorList>
    </citation>
    <scope>NUCLEOTIDE SEQUENCE</scope>
    <source>
        <strain evidence="16">F60SS</strain>
        <tissue evidence="16">Leaves</tissue>
    </source>
</reference>
<gene>
    <name evidence="16" type="ORF">Tsubulata_032301</name>
</gene>
<evidence type="ECO:0000256" key="1">
    <source>
        <dbReference type="ARBA" id="ARBA00004191"/>
    </source>
</evidence>
<dbReference type="SUPFAM" id="SSF51126">
    <property type="entry name" value="Pectin lyase-like"/>
    <property type="match status" value="3"/>
</dbReference>
<evidence type="ECO:0000256" key="7">
    <source>
        <dbReference type="ARBA" id="ARBA00022801"/>
    </source>
</evidence>
<dbReference type="InterPro" id="IPR006501">
    <property type="entry name" value="Pectinesterase_inhib_dom"/>
</dbReference>
<keyword evidence="6" id="KW-0134">Cell wall</keyword>
<evidence type="ECO:0000256" key="9">
    <source>
        <dbReference type="ARBA" id="ARBA00023157"/>
    </source>
</evidence>